<evidence type="ECO:0008006" key="4">
    <source>
        <dbReference type="Google" id="ProtNLM"/>
    </source>
</evidence>
<evidence type="ECO:0000256" key="1">
    <source>
        <dbReference type="SAM" id="Phobius"/>
    </source>
</evidence>
<keyword evidence="3" id="KW-1185">Reference proteome</keyword>
<feature type="transmembrane region" description="Helical" evidence="1">
    <location>
        <begin position="12"/>
        <end position="31"/>
    </location>
</feature>
<dbReference type="RefSeq" id="WP_125164167.1">
    <property type="nucleotide sequence ID" value="NZ_CP034234.1"/>
</dbReference>
<feature type="transmembrane region" description="Helical" evidence="1">
    <location>
        <begin position="228"/>
        <end position="251"/>
    </location>
</feature>
<protein>
    <recommendedName>
        <fullName evidence="4">YhfC family intramembrane metalloprotease</fullName>
    </recommendedName>
</protein>
<feature type="transmembrane region" description="Helical" evidence="1">
    <location>
        <begin position="113"/>
        <end position="135"/>
    </location>
</feature>
<dbReference type="AlphaFoldDB" id="A0A3S8RM70"/>
<gene>
    <name evidence="2" type="ORF">EEI45_03520</name>
</gene>
<keyword evidence="1" id="KW-0812">Transmembrane</keyword>
<dbReference type="EMBL" id="CP034234">
    <property type="protein sequence ID" value="AZK43963.1"/>
    <property type="molecule type" value="Genomic_DNA"/>
</dbReference>
<accession>A0A3S8RM70</accession>
<evidence type="ECO:0000313" key="3">
    <source>
        <dbReference type="Proteomes" id="UP000278804"/>
    </source>
</evidence>
<keyword evidence="1" id="KW-0472">Membrane</keyword>
<organism evidence="2 3">
    <name type="scientific">Erysipelothrix piscisicarius</name>
    <dbReference type="NCBI Taxonomy" id="2485784"/>
    <lineage>
        <taxon>Bacteria</taxon>
        <taxon>Bacillati</taxon>
        <taxon>Bacillota</taxon>
        <taxon>Erysipelotrichia</taxon>
        <taxon>Erysipelotrichales</taxon>
        <taxon>Erysipelotrichaceae</taxon>
        <taxon>Erysipelothrix</taxon>
    </lineage>
</organism>
<dbReference type="KEGG" id="eri:EEI45_03520"/>
<keyword evidence="1" id="KW-1133">Transmembrane helix</keyword>
<feature type="transmembrane region" description="Helical" evidence="1">
    <location>
        <begin position="205"/>
        <end position="222"/>
    </location>
</feature>
<name>A0A3S8RM70_9FIRM</name>
<proteinExistence type="predicted"/>
<evidence type="ECO:0000313" key="2">
    <source>
        <dbReference type="EMBL" id="AZK43963.1"/>
    </source>
</evidence>
<dbReference type="Proteomes" id="UP000278804">
    <property type="component" value="Chromosome"/>
</dbReference>
<feature type="transmembrane region" description="Helical" evidence="1">
    <location>
        <begin position="43"/>
        <end position="64"/>
    </location>
</feature>
<feature type="transmembrane region" description="Helical" evidence="1">
    <location>
        <begin position="176"/>
        <end position="198"/>
    </location>
</feature>
<sequence>MDGAIHVSGLQIAMMIVSFVFIIAMMVVLLGRYRRDKDLSRTLIWGLVIFMGTNVFVTGFGLILNKSGWFMALHPLIQMLIYSLDLVIGYTLISAIVMHFFVKKSHSDRTPIIMALGFMLMHFFQTAMSLANFAVMSVAINKGDTAKFIGENVNAEAVQNTIDSIIAMIPMNYLDLIVSIYGDFIVYTVVLIILYRLFTARDKKMVFGFYSIAILLFYRLLIGISKYYISSVVIVILINLVAMSAIGYLGYKFYKKDF</sequence>
<reference evidence="2 3" key="1">
    <citation type="journal article" date="2020" name="Int. J. Syst. Evol. Microbiol.">
        <title>Description of Erysipelothrix piscisicarius sp. nov., an emergent fish pathogen, and assessment of virulence using a tiger barb (Puntigrus tetrazona) infection model.</title>
        <authorList>
            <person name="Pomaranski E.K."/>
            <person name="Griffin M.J."/>
            <person name="Camus A.C."/>
            <person name="Armwood A.R."/>
            <person name="Shelley J."/>
            <person name="Waldbieser G.C."/>
            <person name="LaFrentz B.R."/>
            <person name="Garcia J.C."/>
            <person name="Yanong R."/>
            <person name="Soto E."/>
        </authorList>
    </citation>
    <scope>NUCLEOTIDE SEQUENCE [LARGE SCALE GENOMIC DNA]</scope>
    <source>
        <strain evidence="2 3">15TAL0474</strain>
    </source>
</reference>
<feature type="transmembrane region" description="Helical" evidence="1">
    <location>
        <begin position="76"/>
        <end position="101"/>
    </location>
</feature>